<accession>A0A0F7JBZ5</accession>
<name>A0A0F7JBZ5_SALTM</name>
<evidence type="ECO:0000313" key="2">
    <source>
        <dbReference type="EMBL" id="BCH87185.1"/>
    </source>
</evidence>
<dbReference type="EMBL" id="DAARFR010000027">
    <property type="protein sequence ID" value="HAE2237107.1"/>
    <property type="molecule type" value="Genomic_DNA"/>
</dbReference>
<reference evidence="2" key="4">
    <citation type="submission" date="2020-07" db="EMBL/GenBank/DDBJ databases">
        <title>complete genome sequences of Salmonella enterica subsp. enterica serovar Typhimurium str. L-4126.</title>
        <authorList>
            <person name="Sekizuka T."/>
            <person name="Arai N."/>
            <person name="Akiba M."/>
            <person name="Kuroda M."/>
        </authorList>
    </citation>
    <scope>NUCLEOTIDE SEQUENCE</scope>
    <source>
        <strain evidence="2">L-4126</strain>
    </source>
</reference>
<reference evidence="3" key="5">
    <citation type="submission" date="2020-09" db="EMBL/GenBank/DDBJ databases">
        <authorList>
            <person name="Zund M."/>
        </authorList>
    </citation>
    <scope>NUCLEOTIDE SEQUENCE</scope>
    <source>
        <strain evidence="3">S.Tm LT2p22_assembled</strain>
    </source>
</reference>
<evidence type="ECO:0000313" key="4">
    <source>
        <dbReference type="EMBL" id="HAE2237107.1"/>
    </source>
</evidence>
<evidence type="ECO:0000313" key="5">
    <source>
        <dbReference type="Proteomes" id="UP000034636"/>
    </source>
</evidence>
<protein>
    <submittedName>
        <fullName evidence="1">Uncharacterized protein</fullName>
    </submittedName>
</protein>
<dbReference type="AlphaFoldDB" id="A0A0F7JBZ5"/>
<reference evidence="4" key="2">
    <citation type="journal article" date="2018" name="Genome Biol.">
        <title>SKESA: strategic k-mer extension for scrupulous assemblies.</title>
        <authorList>
            <person name="Souvorov A."/>
            <person name="Agarwala R."/>
            <person name="Lipman D.J."/>
        </authorList>
    </citation>
    <scope>NUCLEOTIDE SEQUENCE</scope>
    <source>
        <strain evidence="4">Salmonella enterica</strain>
    </source>
</reference>
<evidence type="ECO:0000313" key="1">
    <source>
        <dbReference type="EMBL" id="AKH09479.1"/>
    </source>
</evidence>
<gene>
    <name evidence="4" type="ORF">G3231_004037</name>
    <name evidence="1" type="ORF">SE14_04079</name>
    <name evidence="2" type="ORF">SEL4126_46540</name>
    <name evidence="3" type="ORF">STMLT2P22_CBEKMEGD_00037</name>
</gene>
<sequence>MIKLGQAYNVIRLGKLIPSCSGHNQQNTGVYKSAAEIICLFVFVIYKYYQIHI</sequence>
<reference evidence="1 5" key="1">
    <citation type="journal article" date="2015" name="Genome Announc.">
        <title>Complete Genome Sequencing of a Multidrug-Resistant and Human-Invasive Salmonella enterica Serovar Typhimurium Strain of the Emerging Sequence Type 213 Genotype.</title>
        <authorList>
            <person name="Calva E."/>
            <person name="Silva C."/>
            <person name="Zaidi M.B."/>
            <person name="Sanchez-Flores A."/>
            <person name="Estrada K."/>
            <person name="Silva G.G."/>
            <person name="Soto-Jimenez L.M."/>
            <person name="Wiesner M."/>
            <person name="Fernandez-Mora M."/>
            <person name="Edwards R.A."/>
            <person name="Vinuesa P."/>
        </authorList>
    </citation>
    <scope>NUCLEOTIDE SEQUENCE [LARGE SCALE GENOMIC DNA]</scope>
    <source>
        <strain evidence="1 5">YU39</strain>
    </source>
</reference>
<dbReference type="EMBL" id="LR881463">
    <property type="protein sequence ID" value="CAD5306591.1"/>
    <property type="molecule type" value="Genomic_DNA"/>
</dbReference>
<accession>A0A564XSZ2</accession>
<organism evidence="1 5">
    <name type="scientific">Salmonella typhimurium</name>
    <dbReference type="NCBI Taxonomy" id="90371"/>
    <lineage>
        <taxon>Bacteria</taxon>
        <taxon>Pseudomonadati</taxon>
        <taxon>Pseudomonadota</taxon>
        <taxon>Gammaproteobacteria</taxon>
        <taxon>Enterobacterales</taxon>
        <taxon>Enterobacteriaceae</taxon>
        <taxon>Salmonella</taxon>
    </lineage>
</organism>
<dbReference type="EMBL" id="AP023291">
    <property type="protein sequence ID" value="BCH87185.1"/>
    <property type="molecule type" value="Genomic_DNA"/>
</dbReference>
<dbReference type="EMBL" id="CP011428">
    <property type="protein sequence ID" value="AKH09479.1"/>
    <property type="molecule type" value="Genomic_DNA"/>
</dbReference>
<dbReference type="Proteomes" id="UP000034636">
    <property type="component" value="Chromosome"/>
</dbReference>
<proteinExistence type="predicted"/>
<dbReference type="RefSeq" id="WP_152936421.1">
    <property type="nucleotide sequence ID" value="NZ_PDBN01000049.1"/>
</dbReference>
<reference evidence="4" key="3">
    <citation type="submission" date="2018-07" db="EMBL/GenBank/DDBJ databases">
        <authorList>
            <consortium name="NCBI Pathogen Detection Project"/>
        </authorList>
    </citation>
    <scope>NUCLEOTIDE SEQUENCE</scope>
    <source>
        <strain evidence="4">Salmonella enterica</strain>
    </source>
</reference>
<evidence type="ECO:0000313" key="3">
    <source>
        <dbReference type="EMBL" id="CAD5306591.1"/>
    </source>
</evidence>